<sequence>MAAPRSTSLKALRSLSQQPRRSLHITGAYSAQVATGPDASTLYHSRTLADLRAECQKRNLGASGNRRPANIPFQLVDRLSNHDVLQSRAFSIAMRRIDRHAFGQQQSSSSRPFNTSRANRSPQDSSPVDLAYMPTFMESASASQSMPRIPTPPDSFTHYEMAPASASVMKPQIYTVTNDMGSNGPSPMSEVVDNHALDFNPFNLTEAVSRSRDGARASASSQETVGGAVRDLWKGMLEDIKGTSQSSISQ</sequence>
<dbReference type="KEGG" id="tve:TRV_03536"/>
<dbReference type="GeneID" id="9580872"/>
<reference evidence="3" key="1">
    <citation type="journal article" date="2011" name="Genome Biol.">
        <title>Comparative and functional genomics provide insights into the pathogenicity of dermatophytic fungi.</title>
        <authorList>
            <person name="Burmester A."/>
            <person name="Shelest E."/>
            <person name="Gloeckner G."/>
            <person name="Heddergott C."/>
            <person name="Schindler S."/>
            <person name="Staib P."/>
            <person name="Heidel A."/>
            <person name="Felder M."/>
            <person name="Petzold A."/>
            <person name="Szafranski K."/>
            <person name="Feuermann M."/>
            <person name="Pedruzzi I."/>
            <person name="Priebe S."/>
            <person name="Groth M."/>
            <person name="Winkler R."/>
            <person name="Li W."/>
            <person name="Kniemeyer O."/>
            <person name="Schroeckh V."/>
            <person name="Hertweck C."/>
            <person name="Hube B."/>
            <person name="White T.C."/>
            <person name="Platzer M."/>
            <person name="Guthke R."/>
            <person name="Heitman J."/>
            <person name="Woestemeyer J."/>
            <person name="Zipfel P.F."/>
            <person name="Monod M."/>
            <person name="Brakhage A.A."/>
        </authorList>
    </citation>
    <scope>NUCLEOTIDE SEQUENCE [LARGE SCALE GENOMIC DNA]</scope>
    <source>
        <strain evidence="3">HKI 0517</strain>
    </source>
</reference>
<protein>
    <submittedName>
        <fullName evidence="2">Uncharacterized protein</fullName>
    </submittedName>
</protein>
<evidence type="ECO:0000313" key="3">
    <source>
        <dbReference type="Proteomes" id="UP000008383"/>
    </source>
</evidence>
<accession>D4D8U8</accession>
<name>D4D8U8_TRIVH</name>
<proteinExistence type="predicted"/>
<dbReference type="AlphaFoldDB" id="D4D8U8"/>
<gene>
    <name evidence="2" type="ORF">TRV_03536</name>
</gene>
<dbReference type="OrthoDB" id="3993201at2759"/>
<evidence type="ECO:0000313" key="2">
    <source>
        <dbReference type="EMBL" id="EFE41707.1"/>
    </source>
</evidence>
<evidence type="ECO:0000256" key="1">
    <source>
        <dbReference type="SAM" id="MobiDB-lite"/>
    </source>
</evidence>
<feature type="compositionally biased region" description="Polar residues" evidence="1">
    <location>
        <begin position="103"/>
        <end position="126"/>
    </location>
</feature>
<feature type="region of interest" description="Disordered" evidence="1">
    <location>
        <begin position="101"/>
        <end position="129"/>
    </location>
</feature>
<organism evidence="2 3">
    <name type="scientific">Trichophyton verrucosum (strain HKI 0517)</name>
    <dbReference type="NCBI Taxonomy" id="663202"/>
    <lineage>
        <taxon>Eukaryota</taxon>
        <taxon>Fungi</taxon>
        <taxon>Dikarya</taxon>
        <taxon>Ascomycota</taxon>
        <taxon>Pezizomycotina</taxon>
        <taxon>Eurotiomycetes</taxon>
        <taxon>Eurotiomycetidae</taxon>
        <taxon>Onygenales</taxon>
        <taxon>Arthrodermataceae</taxon>
        <taxon>Trichophyton</taxon>
    </lineage>
</organism>
<keyword evidence="3" id="KW-1185">Reference proteome</keyword>
<dbReference type="Proteomes" id="UP000008383">
    <property type="component" value="Unassembled WGS sequence"/>
</dbReference>
<dbReference type="RefSeq" id="XP_003022325.1">
    <property type="nucleotide sequence ID" value="XM_003022279.1"/>
</dbReference>
<dbReference type="EMBL" id="ACYE01000183">
    <property type="protein sequence ID" value="EFE41707.1"/>
    <property type="molecule type" value="Genomic_DNA"/>
</dbReference>
<dbReference type="HOGENOM" id="CLU_074375_0_0_1"/>
<comment type="caution">
    <text evidence="2">The sequence shown here is derived from an EMBL/GenBank/DDBJ whole genome shotgun (WGS) entry which is preliminary data.</text>
</comment>